<dbReference type="Gene3D" id="3.40.50.10860">
    <property type="entry name" value="Leucine Dehydrogenase, chain A, domain 1"/>
    <property type="match status" value="1"/>
</dbReference>
<keyword evidence="2" id="KW-1185">Reference proteome</keyword>
<dbReference type="EMBL" id="MU006570">
    <property type="protein sequence ID" value="KAF2748197.1"/>
    <property type="molecule type" value="Genomic_DNA"/>
</dbReference>
<protein>
    <recommendedName>
        <fullName evidence="3">Quinate repressor protein</fullName>
    </recommendedName>
</protein>
<sequence length="831" mass="92031">MTGSLKRAFEALQAKGTLPVHQSGSSAEGGGHPKRRATINAATENRSVSRVLGDALIFETDASIVLLGLRGSGKSTLAVFAAGEYGKRIIELEDEFQEATGFSPAQYRKRFGAANHTLRQEDILRNTLRAHDKGAVIVCDANALEGNGQELLTLFSTTHPVIYVMRELSDLHDYMDLMSMSALENLASLGAPLFRECSNFEFYNLTESQTLPIGPENQKSVPAFMTLKRAGETFVEFLKELQDDDFSLRMQPNTSSSSNTFELKSHTCAVQVPVSLLSQGVADIEGFALGADFIEILLDPLKSDFNHGRLSNETADKISQAYFRVRNSTTLPIIYHVMRRSDTISLDYYKDCIHHGARLAPEFLTVDLSIPKEHIADFVRQSRSTKVIGHMHTNYDWHNSYWTKTYDTAVQMGCHALRLTRPALCMGDNIAVEAFRHTARQRQHQIPLICFNTGPLGRKSAVSNTSLTSVIPQSMRESADLELLYEKNSEVSYLTAQEFTHSLYESFTLNKMRFYILAGSEGDTLLASMHSAALCAYSIPHQLETVTPRTLEDLQELLREHDVGGVISDCSFAMEIMPLAQFLSFHAREIGAVDILVPSCHLSPGDKFPENLSPWQDCFQQGSVKSVLGQNTAFYAFLLCIPRGLSPANRIGPKTCGLVLGAGAMARAAVAALLSMQVRNIVVQDTFYVDAKKVARDLFKRKLASPTTQPRLHVAKSAADAWLPDLSPPTIILLASTKSNDVPPDVAIPSQWMSSRTGGVVVNVESYEPSFTPPIRDDGVPLWVCFDGLDFFLERGYAQFRNLTGKQAPRAAMRKEVLRIVRKRQSRSTTE</sequence>
<accession>A0A6A6VGH3</accession>
<dbReference type="Gene3D" id="3.40.50.720">
    <property type="entry name" value="NAD(P)-binding Rossmann-like Domain"/>
    <property type="match status" value="1"/>
</dbReference>
<dbReference type="CDD" id="cd00502">
    <property type="entry name" value="DHQase_I"/>
    <property type="match status" value="1"/>
</dbReference>
<organism evidence="1 2">
    <name type="scientific">Sporormia fimetaria CBS 119925</name>
    <dbReference type="NCBI Taxonomy" id="1340428"/>
    <lineage>
        <taxon>Eukaryota</taxon>
        <taxon>Fungi</taxon>
        <taxon>Dikarya</taxon>
        <taxon>Ascomycota</taxon>
        <taxon>Pezizomycotina</taxon>
        <taxon>Dothideomycetes</taxon>
        <taxon>Pleosporomycetidae</taxon>
        <taxon>Pleosporales</taxon>
        <taxon>Sporormiaceae</taxon>
        <taxon>Sporormia</taxon>
    </lineage>
</organism>
<dbReference type="GO" id="GO:0009423">
    <property type="term" value="P:chorismate biosynthetic process"/>
    <property type="evidence" value="ECO:0007669"/>
    <property type="project" value="TreeGrafter"/>
</dbReference>
<dbReference type="SUPFAM" id="SSF52540">
    <property type="entry name" value="P-loop containing nucleoside triphosphate hydrolases"/>
    <property type="match status" value="1"/>
</dbReference>
<dbReference type="Gene3D" id="3.20.20.70">
    <property type="entry name" value="Aldolase class I"/>
    <property type="match status" value="1"/>
</dbReference>
<dbReference type="GO" id="GO:0003866">
    <property type="term" value="F:3-phosphoshikimate 1-carboxyvinyltransferase activity"/>
    <property type="evidence" value="ECO:0007669"/>
    <property type="project" value="TreeGrafter"/>
</dbReference>
<evidence type="ECO:0000313" key="1">
    <source>
        <dbReference type="EMBL" id="KAF2748197.1"/>
    </source>
</evidence>
<reference evidence="1" key="1">
    <citation type="journal article" date="2020" name="Stud. Mycol.">
        <title>101 Dothideomycetes genomes: a test case for predicting lifestyles and emergence of pathogens.</title>
        <authorList>
            <person name="Haridas S."/>
            <person name="Albert R."/>
            <person name="Binder M."/>
            <person name="Bloem J."/>
            <person name="Labutti K."/>
            <person name="Salamov A."/>
            <person name="Andreopoulos B."/>
            <person name="Baker S."/>
            <person name="Barry K."/>
            <person name="Bills G."/>
            <person name="Bluhm B."/>
            <person name="Cannon C."/>
            <person name="Castanera R."/>
            <person name="Culley D."/>
            <person name="Daum C."/>
            <person name="Ezra D."/>
            <person name="Gonzalez J."/>
            <person name="Henrissat B."/>
            <person name="Kuo A."/>
            <person name="Liang C."/>
            <person name="Lipzen A."/>
            <person name="Lutzoni F."/>
            <person name="Magnuson J."/>
            <person name="Mondo S."/>
            <person name="Nolan M."/>
            <person name="Ohm R."/>
            <person name="Pangilinan J."/>
            <person name="Park H.-J."/>
            <person name="Ramirez L."/>
            <person name="Alfaro M."/>
            <person name="Sun H."/>
            <person name="Tritt A."/>
            <person name="Yoshinaga Y."/>
            <person name="Zwiers L.-H."/>
            <person name="Turgeon B."/>
            <person name="Goodwin S."/>
            <person name="Spatafora J."/>
            <person name="Crous P."/>
            <person name="Grigoriev I."/>
        </authorList>
    </citation>
    <scope>NUCLEOTIDE SEQUENCE</scope>
    <source>
        <strain evidence="1">CBS 119925</strain>
    </source>
</reference>
<dbReference type="Pfam" id="PF01202">
    <property type="entry name" value="SKI"/>
    <property type="match status" value="1"/>
</dbReference>
<dbReference type="PANTHER" id="PTHR21090">
    <property type="entry name" value="AROM/DEHYDROQUINATE SYNTHASE"/>
    <property type="match status" value="1"/>
</dbReference>
<proteinExistence type="predicted"/>
<dbReference type="Proteomes" id="UP000799440">
    <property type="component" value="Unassembled WGS sequence"/>
</dbReference>
<evidence type="ECO:0008006" key="3">
    <source>
        <dbReference type="Google" id="ProtNLM"/>
    </source>
</evidence>
<gene>
    <name evidence="1" type="ORF">M011DRAFT_467240</name>
</gene>
<dbReference type="InterPro" id="IPR031322">
    <property type="entry name" value="Shikimate/glucono_kinase"/>
</dbReference>
<name>A0A6A6VGH3_9PLEO</name>
<dbReference type="GO" id="GO:0003855">
    <property type="term" value="F:3-dehydroquinate dehydratase activity"/>
    <property type="evidence" value="ECO:0007669"/>
    <property type="project" value="InterPro"/>
</dbReference>
<dbReference type="InterPro" id="IPR036291">
    <property type="entry name" value="NAD(P)-bd_dom_sf"/>
</dbReference>
<dbReference type="Gene3D" id="3.40.50.300">
    <property type="entry name" value="P-loop containing nucleotide triphosphate hydrolases"/>
    <property type="match status" value="1"/>
</dbReference>
<dbReference type="PANTHER" id="PTHR21090:SF27">
    <property type="entry name" value="QUINATE REPRESSOR PROTEIN"/>
    <property type="match status" value="1"/>
</dbReference>
<dbReference type="SUPFAM" id="SSF51735">
    <property type="entry name" value="NAD(P)-binding Rossmann-fold domains"/>
    <property type="match status" value="1"/>
</dbReference>
<dbReference type="InterPro" id="IPR027417">
    <property type="entry name" value="P-loop_NTPase"/>
</dbReference>
<dbReference type="InterPro" id="IPR001381">
    <property type="entry name" value="DHquinase_I"/>
</dbReference>
<dbReference type="SUPFAM" id="SSF51569">
    <property type="entry name" value="Aldolase"/>
    <property type="match status" value="1"/>
</dbReference>
<dbReference type="InterPro" id="IPR013785">
    <property type="entry name" value="Aldolase_TIM"/>
</dbReference>
<dbReference type="OrthoDB" id="4415835at2759"/>
<dbReference type="AlphaFoldDB" id="A0A6A6VGH3"/>
<evidence type="ECO:0000313" key="2">
    <source>
        <dbReference type="Proteomes" id="UP000799440"/>
    </source>
</evidence>
<dbReference type="Pfam" id="PF01487">
    <property type="entry name" value="DHquinase_I"/>
    <property type="match status" value="1"/>
</dbReference>